<evidence type="ECO:0000313" key="3">
    <source>
        <dbReference type="Proteomes" id="UP000235145"/>
    </source>
</evidence>
<keyword evidence="1" id="KW-1133">Transmembrane helix</keyword>
<proteinExistence type="predicted"/>
<sequence>MGYLYNYQAQAFYNLTYVQQQERSQRLLNEKRTLFKSTFNGLKFLKRRLSNMIEVHILLSIVYFLEYIMIKLVLAEHKSHSYQSNVPIRTYLVAMYVGVESAREIIAVLDIDVLFYSFPRNDQTLRPQVSQMQVHHQKMLYLKRLAKSMIKQPL</sequence>
<keyword evidence="1" id="KW-0472">Membrane</keyword>
<comment type="caution">
    <text evidence="2">The sequence shown here is derived from an EMBL/GenBank/DDBJ whole genome shotgun (WGS) entry which is preliminary data.</text>
</comment>
<evidence type="ECO:0000313" key="2">
    <source>
        <dbReference type="EMBL" id="KAJ0220336.1"/>
    </source>
</evidence>
<keyword evidence="3" id="KW-1185">Reference proteome</keyword>
<dbReference type="EMBL" id="NBSK02000002">
    <property type="protein sequence ID" value="KAJ0220336.1"/>
    <property type="molecule type" value="Genomic_DNA"/>
</dbReference>
<dbReference type="Proteomes" id="UP000235145">
    <property type="component" value="Unassembled WGS sequence"/>
</dbReference>
<feature type="transmembrane region" description="Helical" evidence="1">
    <location>
        <begin position="55"/>
        <end position="74"/>
    </location>
</feature>
<accession>A0A9R1W860</accession>
<dbReference type="AlphaFoldDB" id="A0A9R1W860"/>
<reference evidence="2 3" key="1">
    <citation type="journal article" date="2017" name="Nat. Commun.">
        <title>Genome assembly with in vitro proximity ligation data and whole-genome triplication in lettuce.</title>
        <authorList>
            <person name="Reyes-Chin-Wo S."/>
            <person name="Wang Z."/>
            <person name="Yang X."/>
            <person name="Kozik A."/>
            <person name="Arikit S."/>
            <person name="Song C."/>
            <person name="Xia L."/>
            <person name="Froenicke L."/>
            <person name="Lavelle D.O."/>
            <person name="Truco M.J."/>
            <person name="Xia R."/>
            <person name="Zhu S."/>
            <person name="Xu C."/>
            <person name="Xu H."/>
            <person name="Xu X."/>
            <person name="Cox K."/>
            <person name="Korf I."/>
            <person name="Meyers B.C."/>
            <person name="Michelmore R.W."/>
        </authorList>
    </citation>
    <scope>NUCLEOTIDE SEQUENCE [LARGE SCALE GENOMIC DNA]</scope>
    <source>
        <strain evidence="3">cv. Salinas</strain>
        <tissue evidence="2">Seedlings</tissue>
    </source>
</reference>
<organism evidence="2 3">
    <name type="scientific">Lactuca sativa</name>
    <name type="common">Garden lettuce</name>
    <dbReference type="NCBI Taxonomy" id="4236"/>
    <lineage>
        <taxon>Eukaryota</taxon>
        <taxon>Viridiplantae</taxon>
        <taxon>Streptophyta</taxon>
        <taxon>Embryophyta</taxon>
        <taxon>Tracheophyta</taxon>
        <taxon>Spermatophyta</taxon>
        <taxon>Magnoliopsida</taxon>
        <taxon>eudicotyledons</taxon>
        <taxon>Gunneridae</taxon>
        <taxon>Pentapetalae</taxon>
        <taxon>asterids</taxon>
        <taxon>campanulids</taxon>
        <taxon>Asterales</taxon>
        <taxon>Asteraceae</taxon>
        <taxon>Cichorioideae</taxon>
        <taxon>Cichorieae</taxon>
        <taxon>Lactucinae</taxon>
        <taxon>Lactuca</taxon>
    </lineage>
</organism>
<gene>
    <name evidence="2" type="ORF">LSAT_V11C200096520</name>
</gene>
<protein>
    <recommendedName>
        <fullName evidence="4">Transposase</fullName>
    </recommendedName>
</protein>
<keyword evidence="1" id="KW-0812">Transmembrane</keyword>
<evidence type="ECO:0008006" key="4">
    <source>
        <dbReference type="Google" id="ProtNLM"/>
    </source>
</evidence>
<evidence type="ECO:0000256" key="1">
    <source>
        <dbReference type="SAM" id="Phobius"/>
    </source>
</evidence>
<name>A0A9R1W860_LACSA</name>